<evidence type="ECO:0000259" key="12">
    <source>
        <dbReference type="PROSITE" id="PS50157"/>
    </source>
</evidence>
<dbReference type="STRING" id="1448318.A0A319EEN3"/>
<feature type="transmembrane region" description="Helical" evidence="11">
    <location>
        <begin position="728"/>
        <end position="748"/>
    </location>
</feature>
<dbReference type="GO" id="GO:0000785">
    <property type="term" value="C:chromatin"/>
    <property type="evidence" value="ECO:0007669"/>
    <property type="project" value="TreeGrafter"/>
</dbReference>
<accession>A0A319EEN3</accession>
<gene>
    <name evidence="13" type="ORF">BO78DRAFT_318920</name>
</gene>
<dbReference type="SMART" id="SM00355">
    <property type="entry name" value="ZnF_C2H2"/>
    <property type="match status" value="2"/>
</dbReference>
<evidence type="ECO:0000256" key="5">
    <source>
        <dbReference type="ARBA" id="ARBA00022833"/>
    </source>
</evidence>
<keyword evidence="14" id="KW-1185">Reference proteome</keyword>
<dbReference type="GO" id="GO:0008270">
    <property type="term" value="F:zinc ion binding"/>
    <property type="evidence" value="ECO:0007669"/>
    <property type="project" value="UniProtKB-KW"/>
</dbReference>
<keyword evidence="7" id="KW-0804">Transcription</keyword>
<evidence type="ECO:0000256" key="2">
    <source>
        <dbReference type="ARBA" id="ARBA00022723"/>
    </source>
</evidence>
<evidence type="ECO:0000256" key="11">
    <source>
        <dbReference type="SAM" id="Phobius"/>
    </source>
</evidence>
<reference evidence="13 14" key="1">
    <citation type="submission" date="2018-02" db="EMBL/GenBank/DDBJ databases">
        <title>The genomes of Aspergillus section Nigri reveals drivers in fungal speciation.</title>
        <authorList>
            <consortium name="DOE Joint Genome Institute"/>
            <person name="Vesth T.C."/>
            <person name="Nybo J."/>
            <person name="Theobald S."/>
            <person name="Brandl J."/>
            <person name="Frisvad J.C."/>
            <person name="Nielsen K.F."/>
            <person name="Lyhne E.K."/>
            <person name="Kogle M.E."/>
            <person name="Kuo A."/>
            <person name="Riley R."/>
            <person name="Clum A."/>
            <person name="Nolan M."/>
            <person name="Lipzen A."/>
            <person name="Salamov A."/>
            <person name="Henrissat B."/>
            <person name="Wiebenga A."/>
            <person name="De vries R.P."/>
            <person name="Grigoriev I.V."/>
            <person name="Mortensen U.H."/>
            <person name="Andersen M.R."/>
            <person name="Baker S.E."/>
        </authorList>
    </citation>
    <scope>NUCLEOTIDE SEQUENCE [LARGE SCALE GENOMIC DNA]</scope>
    <source>
        <strain evidence="13 14">CBS 121057</strain>
    </source>
</reference>
<dbReference type="SUPFAM" id="SSF57667">
    <property type="entry name" value="beta-beta-alpha zinc fingers"/>
    <property type="match status" value="1"/>
</dbReference>
<feature type="domain" description="C2H2-type" evidence="12">
    <location>
        <begin position="4"/>
        <end position="31"/>
    </location>
</feature>
<feature type="domain" description="C2H2-type" evidence="12">
    <location>
        <begin position="32"/>
        <end position="59"/>
    </location>
</feature>
<evidence type="ECO:0000256" key="3">
    <source>
        <dbReference type="ARBA" id="ARBA00022737"/>
    </source>
</evidence>
<sequence length="857" mass="95107">MVLRKCTICDRRFKKTEHFKRHERSHTKEKPYECSICHKRFSRSDVLSRHAKGHNQPATNAASGPVACLPKPTDQAPAHQPSIISNDNQDHVPVMDAENARSFQHSSSTASDMPFSAAADLPSSSLDFLANISAHQPRTEPAVGSIIANEQPGYLGWNDVPVTDQQYYRETVLEPIHDDILQFWLEPQADSISGHGSIDVRGDSNFGLLGEGATSSSEQPRPSVDSTGLRSGGNIPNERFARVQRYWLAPSNNTGRLMNSVWHDVAYSDLDSVFAFRSVRPASGPSGYLKGSRYGIDEECRQRLYTIFGQGRQSHSLMRSPENTAVSPFTLQPRNIPNFPPAEVLDMALDLFFRDFHPLVPFIHLPTFSAKNTHPSLLYAMCLIGMILLGTKGTINFVLHDFPFMLESITADLAKCSVGVESPFPTISTFAAAFLFLNLAAMTGEKEHLEKCQMLYVNLISVCHIIRPGSVAQRHGLFAATEGQVLDMNLFDAIPDVEARWKAWSKVETVKRLITGLLLLDSWYSSFMSTSPIIAPDTTQLILPCNEALFRATTSAHWMQLSNSGNPLLMPTIMMPSENVSVPNLDSPKDDLCMYGVLAMVQLRLSEAYYRLLSNRASYPFAPCNTYAMDGRSRCLPSLQLQISSNYGDVLDRLSPNGSVMWHNMCMTLTADIQIFDMAAGRSGPAPARKALDDIAAWSQTPAARRACLHAAHIYRAMTNRKASDHTMFHSVFSLFSAALVLGLYVFMVPNSTELQGGSSIELLDDINWQNVGTEGFTSYMEPREGQPLPPSEEPALEFIRHGGTVYLRGVPIQGGYQPARRILLDYAGLLKDAGKWSVRKFSYVLHIMSDVLMEVE</sequence>
<dbReference type="Pfam" id="PF04082">
    <property type="entry name" value="Fungal_trans"/>
    <property type="match status" value="1"/>
</dbReference>
<dbReference type="PROSITE" id="PS50157">
    <property type="entry name" value="ZINC_FINGER_C2H2_2"/>
    <property type="match status" value="2"/>
</dbReference>
<feature type="region of interest" description="Disordered" evidence="10">
    <location>
        <begin position="47"/>
        <end position="89"/>
    </location>
</feature>
<dbReference type="GO" id="GO:0006351">
    <property type="term" value="P:DNA-templated transcription"/>
    <property type="evidence" value="ECO:0007669"/>
    <property type="project" value="InterPro"/>
</dbReference>
<keyword evidence="3" id="KW-0677">Repeat</keyword>
<dbReference type="PANTHER" id="PTHR40626">
    <property type="entry name" value="MIP31509P"/>
    <property type="match status" value="1"/>
</dbReference>
<organism evidence="13 14">
    <name type="scientific">Aspergillus sclerotiicarbonarius (strain CBS 121057 / IBT 28362)</name>
    <dbReference type="NCBI Taxonomy" id="1448318"/>
    <lineage>
        <taxon>Eukaryota</taxon>
        <taxon>Fungi</taxon>
        <taxon>Dikarya</taxon>
        <taxon>Ascomycota</taxon>
        <taxon>Pezizomycotina</taxon>
        <taxon>Eurotiomycetes</taxon>
        <taxon>Eurotiomycetidae</taxon>
        <taxon>Eurotiales</taxon>
        <taxon>Aspergillaceae</taxon>
        <taxon>Aspergillus</taxon>
        <taxon>Aspergillus subgen. Circumdati</taxon>
    </lineage>
</organism>
<dbReference type="GO" id="GO:0000981">
    <property type="term" value="F:DNA-binding transcription factor activity, RNA polymerase II-specific"/>
    <property type="evidence" value="ECO:0007669"/>
    <property type="project" value="InterPro"/>
</dbReference>
<name>A0A319EEN3_ASPSB</name>
<dbReference type="GO" id="GO:0005634">
    <property type="term" value="C:nucleus"/>
    <property type="evidence" value="ECO:0007669"/>
    <property type="project" value="UniProtKB-SubCell"/>
</dbReference>
<evidence type="ECO:0000256" key="8">
    <source>
        <dbReference type="ARBA" id="ARBA00023242"/>
    </source>
</evidence>
<evidence type="ECO:0000313" key="13">
    <source>
        <dbReference type="EMBL" id="PYI04968.1"/>
    </source>
</evidence>
<evidence type="ECO:0000256" key="10">
    <source>
        <dbReference type="SAM" id="MobiDB-lite"/>
    </source>
</evidence>
<dbReference type="PROSITE" id="PS00028">
    <property type="entry name" value="ZINC_FINGER_C2H2_1"/>
    <property type="match status" value="2"/>
</dbReference>
<dbReference type="InterPro" id="IPR007219">
    <property type="entry name" value="XnlR_reg_dom"/>
</dbReference>
<dbReference type="OrthoDB" id="10018191at2759"/>
<dbReference type="Gene3D" id="3.30.160.60">
    <property type="entry name" value="Classic Zinc Finger"/>
    <property type="match status" value="2"/>
</dbReference>
<dbReference type="CDD" id="cd12148">
    <property type="entry name" value="fungal_TF_MHR"/>
    <property type="match status" value="1"/>
</dbReference>
<dbReference type="Pfam" id="PF00096">
    <property type="entry name" value="zf-C2H2"/>
    <property type="match status" value="1"/>
</dbReference>
<evidence type="ECO:0000256" key="6">
    <source>
        <dbReference type="ARBA" id="ARBA00023015"/>
    </source>
</evidence>
<keyword evidence="11" id="KW-0472">Membrane</keyword>
<comment type="subcellular location">
    <subcellularLocation>
        <location evidence="1">Nucleus</location>
    </subcellularLocation>
</comment>
<keyword evidence="11" id="KW-0812">Transmembrane</keyword>
<dbReference type="AlphaFoldDB" id="A0A319EEN3"/>
<keyword evidence="8" id="KW-0539">Nucleus</keyword>
<dbReference type="InterPro" id="IPR036236">
    <property type="entry name" value="Znf_C2H2_sf"/>
</dbReference>
<evidence type="ECO:0000313" key="14">
    <source>
        <dbReference type="Proteomes" id="UP000248423"/>
    </source>
</evidence>
<feature type="transmembrane region" description="Helical" evidence="11">
    <location>
        <begin position="377"/>
        <end position="399"/>
    </location>
</feature>
<evidence type="ECO:0000256" key="4">
    <source>
        <dbReference type="ARBA" id="ARBA00022771"/>
    </source>
</evidence>
<feature type="region of interest" description="Disordered" evidence="10">
    <location>
        <begin position="209"/>
        <end position="235"/>
    </location>
</feature>
<keyword evidence="11" id="KW-1133">Transmembrane helix</keyword>
<evidence type="ECO:0000256" key="9">
    <source>
        <dbReference type="PROSITE-ProRule" id="PRU00042"/>
    </source>
</evidence>
<feature type="compositionally biased region" description="Polar residues" evidence="10">
    <location>
        <begin position="213"/>
        <end position="229"/>
    </location>
</feature>
<dbReference type="InterPro" id="IPR013087">
    <property type="entry name" value="Znf_C2H2_type"/>
</dbReference>
<dbReference type="PANTHER" id="PTHR40626:SF7">
    <property type="entry name" value="TRANSCRIPTION FACTOR, PUTATIVE (AFU_ORTHOLOGUE AFUA_1G04110)-RELATED"/>
    <property type="match status" value="1"/>
</dbReference>
<protein>
    <submittedName>
        <fullName evidence="13">C2H2 type zinc finger domain protein</fullName>
    </submittedName>
</protein>
<keyword evidence="5" id="KW-0862">Zinc</keyword>
<evidence type="ECO:0000256" key="7">
    <source>
        <dbReference type="ARBA" id="ARBA00023163"/>
    </source>
</evidence>
<keyword evidence="6" id="KW-0805">Transcription regulation</keyword>
<dbReference type="VEuPathDB" id="FungiDB:BO78DRAFT_318920"/>
<keyword evidence="4 9" id="KW-0863">Zinc-finger</keyword>
<dbReference type="FunFam" id="3.30.160.60:FF:000100">
    <property type="entry name" value="Zinc finger 45-like"/>
    <property type="match status" value="1"/>
</dbReference>
<proteinExistence type="predicted"/>
<dbReference type="GO" id="GO:0000978">
    <property type="term" value="F:RNA polymerase II cis-regulatory region sequence-specific DNA binding"/>
    <property type="evidence" value="ECO:0007669"/>
    <property type="project" value="InterPro"/>
</dbReference>
<evidence type="ECO:0000256" key="1">
    <source>
        <dbReference type="ARBA" id="ARBA00004123"/>
    </source>
</evidence>
<keyword evidence="2" id="KW-0479">Metal-binding</keyword>
<dbReference type="InterPro" id="IPR051059">
    <property type="entry name" value="VerF-like"/>
</dbReference>
<dbReference type="EMBL" id="KZ826362">
    <property type="protein sequence ID" value="PYI04968.1"/>
    <property type="molecule type" value="Genomic_DNA"/>
</dbReference>
<dbReference type="Proteomes" id="UP000248423">
    <property type="component" value="Unassembled WGS sequence"/>
</dbReference>